<evidence type="ECO:0000256" key="3">
    <source>
        <dbReference type="ARBA" id="ARBA00022723"/>
    </source>
</evidence>
<proteinExistence type="inferred from homology"/>
<organism evidence="7 8">
    <name type="scientific">Dokdonia donghaensis DSW-1</name>
    <dbReference type="NCBI Taxonomy" id="1300343"/>
    <lineage>
        <taxon>Bacteria</taxon>
        <taxon>Pseudomonadati</taxon>
        <taxon>Bacteroidota</taxon>
        <taxon>Flavobacteriia</taxon>
        <taxon>Flavobacteriales</taxon>
        <taxon>Flavobacteriaceae</taxon>
        <taxon>Dokdonia</taxon>
    </lineage>
</organism>
<dbReference type="Pfam" id="PF00753">
    <property type="entry name" value="Lactamase_B"/>
    <property type="match status" value="1"/>
</dbReference>
<dbReference type="InterPro" id="IPR001279">
    <property type="entry name" value="Metallo-B-lactamas"/>
</dbReference>
<evidence type="ECO:0000256" key="1">
    <source>
        <dbReference type="ARBA" id="ARBA00001947"/>
    </source>
</evidence>
<dbReference type="SUPFAM" id="SSF56281">
    <property type="entry name" value="Metallo-hydrolase/oxidoreductase"/>
    <property type="match status" value="1"/>
</dbReference>
<accession>A0A0A2GY02</accession>
<dbReference type="CDD" id="cd07729">
    <property type="entry name" value="AHL_lactonase_MBL-fold"/>
    <property type="match status" value="1"/>
</dbReference>
<dbReference type="PROSITE" id="PS51257">
    <property type="entry name" value="PROKAR_LIPOPROTEIN"/>
    <property type="match status" value="1"/>
</dbReference>
<evidence type="ECO:0000313" key="7">
    <source>
        <dbReference type="EMBL" id="KGO07226.1"/>
    </source>
</evidence>
<dbReference type="InterPro" id="IPR051013">
    <property type="entry name" value="MBL_superfamily_lactonases"/>
</dbReference>
<dbReference type="GO" id="GO:0016787">
    <property type="term" value="F:hydrolase activity"/>
    <property type="evidence" value="ECO:0007669"/>
    <property type="project" value="UniProtKB-KW"/>
</dbReference>
<dbReference type="RefSeq" id="WP_035327046.1">
    <property type="nucleotide sequence ID" value="NZ_CP015125.1"/>
</dbReference>
<evidence type="ECO:0000313" key="8">
    <source>
        <dbReference type="Proteomes" id="UP000030140"/>
    </source>
</evidence>
<evidence type="ECO:0000256" key="5">
    <source>
        <dbReference type="ARBA" id="ARBA00022833"/>
    </source>
</evidence>
<evidence type="ECO:0000259" key="6">
    <source>
        <dbReference type="SMART" id="SM00849"/>
    </source>
</evidence>
<dbReference type="Proteomes" id="UP000030140">
    <property type="component" value="Unassembled WGS sequence"/>
</dbReference>
<dbReference type="GO" id="GO:0046872">
    <property type="term" value="F:metal ion binding"/>
    <property type="evidence" value="ECO:0007669"/>
    <property type="project" value="UniProtKB-KW"/>
</dbReference>
<gene>
    <name evidence="7" type="ORF">NV36_10540</name>
</gene>
<keyword evidence="3" id="KW-0479">Metal-binding</keyword>
<keyword evidence="8" id="KW-1185">Reference proteome</keyword>
<evidence type="ECO:0000256" key="2">
    <source>
        <dbReference type="ARBA" id="ARBA00007749"/>
    </source>
</evidence>
<comment type="caution">
    <text evidence="7">The sequence shown here is derived from an EMBL/GenBank/DDBJ whole genome shotgun (WGS) entry which is preliminary data.</text>
</comment>
<dbReference type="InterPro" id="IPR036866">
    <property type="entry name" value="RibonucZ/Hydroxyglut_hydro"/>
</dbReference>
<keyword evidence="5" id="KW-0862">Zinc</keyword>
<dbReference type="PANTHER" id="PTHR42978:SF2">
    <property type="entry name" value="102 KBASES UNSTABLE REGION: FROM 1 TO 119443"/>
    <property type="match status" value="1"/>
</dbReference>
<dbReference type="PANTHER" id="PTHR42978">
    <property type="entry name" value="QUORUM-QUENCHING LACTONASE YTNP-RELATED-RELATED"/>
    <property type="match status" value="1"/>
</dbReference>
<dbReference type="KEGG" id="ddo:I597_0981"/>
<sequence length="294" mass="32603">MKKLVIIAIIAGLFTSCEEFKKGYEDGKKDAQEEAEIVSNKTPEVTLYKFSGGTVQANNLNLFAQGDTYKGESKQLADAFYVIKHPDGVLLWDTGLPEMLVGQEPYTPEGGAFTISRKDSIKMQLASVGMTTEDVDMIAFSHIHFDHTGAANHFPKAKWFVQSTEYDFANSEEIKGNSFYAPTSFNQLTNVEKLDGDKDVFGDGTVIIKSMPGHTAGHQVLFLQLKNNGPTLLSGDIYHFEKNRQDAVVPQFNYDIPETEKSIKEFEAFAKAQNATVIIQHDAEDFAKTPAILN</sequence>
<dbReference type="PATRIC" id="fig|1300343.5.peg.989"/>
<dbReference type="EMBL" id="JSAQ01000001">
    <property type="protein sequence ID" value="KGO07226.1"/>
    <property type="molecule type" value="Genomic_DNA"/>
</dbReference>
<reference evidence="7 8" key="1">
    <citation type="submission" date="2014-10" db="EMBL/GenBank/DDBJ databases">
        <title>Draft genome sequence of the proteorhodopsin-containing marine bacterium Dokdonia donghaensis.</title>
        <authorList>
            <person name="Gomez-Consarnau L."/>
            <person name="Gonzalez J.M."/>
            <person name="Riedel T."/>
            <person name="Jaenicke S."/>
            <person name="Wagner-Doebler I."/>
            <person name="Fuhrman J.A."/>
        </authorList>
    </citation>
    <scope>NUCLEOTIDE SEQUENCE [LARGE SCALE GENOMIC DNA]</scope>
    <source>
        <strain evidence="7 8">DSW-1</strain>
    </source>
</reference>
<protein>
    <submittedName>
        <fullName evidence="7">Metallo-beta-lactamase</fullName>
    </submittedName>
</protein>
<comment type="cofactor">
    <cofactor evidence="1">
        <name>Zn(2+)</name>
        <dbReference type="ChEBI" id="CHEBI:29105"/>
    </cofactor>
</comment>
<keyword evidence="4" id="KW-0378">Hydrolase</keyword>
<feature type="domain" description="Metallo-beta-lactamase" evidence="6">
    <location>
        <begin position="77"/>
        <end position="281"/>
    </location>
</feature>
<dbReference type="AlphaFoldDB" id="A0A0A2GY02"/>
<dbReference type="Gene3D" id="3.60.15.10">
    <property type="entry name" value="Ribonuclease Z/Hydroxyacylglutathione hydrolase-like"/>
    <property type="match status" value="1"/>
</dbReference>
<evidence type="ECO:0000256" key="4">
    <source>
        <dbReference type="ARBA" id="ARBA00022801"/>
    </source>
</evidence>
<dbReference type="SMART" id="SM00849">
    <property type="entry name" value="Lactamase_B"/>
    <property type="match status" value="1"/>
</dbReference>
<comment type="similarity">
    <text evidence="2">Belongs to the metallo-beta-lactamase superfamily.</text>
</comment>
<name>A0A0A2GY02_9FLAO</name>
<dbReference type="OrthoDB" id="9802248at2"/>